<protein>
    <submittedName>
        <fullName evidence="1">Uncharacterized protein</fullName>
    </submittedName>
</protein>
<gene>
    <name evidence="1" type="ORF">ALC53_11521</name>
</gene>
<name>A0A195B1H7_9HYME</name>
<dbReference type="EMBL" id="KQ976690">
    <property type="protein sequence ID" value="KYM78054.1"/>
    <property type="molecule type" value="Genomic_DNA"/>
</dbReference>
<evidence type="ECO:0000313" key="1">
    <source>
        <dbReference type="EMBL" id="KYM78054.1"/>
    </source>
</evidence>
<dbReference type="AlphaFoldDB" id="A0A195B1H7"/>
<organism evidence="1 2">
    <name type="scientific">Atta colombica</name>
    <dbReference type="NCBI Taxonomy" id="520822"/>
    <lineage>
        <taxon>Eukaryota</taxon>
        <taxon>Metazoa</taxon>
        <taxon>Ecdysozoa</taxon>
        <taxon>Arthropoda</taxon>
        <taxon>Hexapoda</taxon>
        <taxon>Insecta</taxon>
        <taxon>Pterygota</taxon>
        <taxon>Neoptera</taxon>
        <taxon>Endopterygota</taxon>
        <taxon>Hymenoptera</taxon>
        <taxon>Apocrita</taxon>
        <taxon>Aculeata</taxon>
        <taxon>Formicoidea</taxon>
        <taxon>Formicidae</taxon>
        <taxon>Myrmicinae</taxon>
        <taxon>Atta</taxon>
    </lineage>
</organism>
<dbReference type="Proteomes" id="UP000078540">
    <property type="component" value="Unassembled WGS sequence"/>
</dbReference>
<proteinExistence type="predicted"/>
<sequence length="80" mass="9068">MRISRAAASPAERIDGPLRLRTVKGRPDAPKNKRATVIWAPVCRLHTQTQQIFASTSRCNKHKFELLQPMIMGDMFICFG</sequence>
<accession>A0A195B1H7</accession>
<reference evidence="1 2" key="1">
    <citation type="submission" date="2015-09" db="EMBL/GenBank/DDBJ databases">
        <title>Atta colombica WGS genome.</title>
        <authorList>
            <person name="Nygaard S."/>
            <person name="Hu H."/>
            <person name="Boomsma J."/>
            <person name="Zhang G."/>
        </authorList>
    </citation>
    <scope>NUCLEOTIDE SEQUENCE [LARGE SCALE GENOMIC DNA]</scope>
    <source>
        <strain evidence="1">Treedump-2</strain>
        <tissue evidence="1">Whole body</tissue>
    </source>
</reference>
<evidence type="ECO:0000313" key="2">
    <source>
        <dbReference type="Proteomes" id="UP000078540"/>
    </source>
</evidence>
<keyword evidence="2" id="KW-1185">Reference proteome</keyword>